<proteinExistence type="inferred from homology"/>
<name>A0ABQ6CEJ1_9HYPH</name>
<dbReference type="PANTHER" id="PTHR30469">
    <property type="entry name" value="MULTIDRUG RESISTANCE PROTEIN MDTA"/>
    <property type="match status" value="1"/>
</dbReference>
<feature type="compositionally biased region" description="Basic and acidic residues" evidence="2">
    <location>
        <begin position="1"/>
        <end position="19"/>
    </location>
</feature>
<dbReference type="SUPFAM" id="SSF111369">
    <property type="entry name" value="HlyD-like secretion proteins"/>
    <property type="match status" value="1"/>
</dbReference>
<protein>
    <submittedName>
        <fullName evidence="7">Hemolysin secretion protein D</fullName>
    </submittedName>
</protein>
<dbReference type="Gene3D" id="2.40.420.20">
    <property type="match status" value="1"/>
</dbReference>
<evidence type="ECO:0000256" key="1">
    <source>
        <dbReference type="ARBA" id="ARBA00009477"/>
    </source>
</evidence>
<dbReference type="RefSeq" id="WP_284311506.1">
    <property type="nucleotide sequence ID" value="NZ_BSPC01000014.1"/>
</dbReference>
<dbReference type="Gene3D" id="1.10.287.470">
    <property type="entry name" value="Helix hairpin bin"/>
    <property type="match status" value="1"/>
</dbReference>
<gene>
    <name evidence="7" type="ORF">GCM10007874_16560</name>
</gene>
<dbReference type="InterPro" id="IPR006143">
    <property type="entry name" value="RND_pump_MFP"/>
</dbReference>
<feature type="transmembrane region" description="Helical" evidence="3">
    <location>
        <begin position="55"/>
        <end position="75"/>
    </location>
</feature>
<evidence type="ECO:0000256" key="2">
    <source>
        <dbReference type="SAM" id="MobiDB-lite"/>
    </source>
</evidence>
<dbReference type="EMBL" id="BSPC01000014">
    <property type="protein sequence ID" value="GLS18639.1"/>
    <property type="molecule type" value="Genomic_DNA"/>
</dbReference>
<comment type="similarity">
    <text evidence="1">Belongs to the membrane fusion protein (MFP) (TC 8.A.1) family.</text>
</comment>
<keyword evidence="3" id="KW-0812">Transmembrane</keyword>
<feature type="domain" description="Multidrug resistance protein MdtA-like barrel-sandwich hybrid" evidence="4">
    <location>
        <begin position="126"/>
        <end position="286"/>
    </location>
</feature>
<dbReference type="NCBIfam" id="TIGR01730">
    <property type="entry name" value="RND_mfp"/>
    <property type="match status" value="1"/>
</dbReference>
<comment type="caution">
    <text evidence="7">The sequence shown here is derived from an EMBL/GenBank/DDBJ whole genome shotgun (WGS) entry which is preliminary data.</text>
</comment>
<evidence type="ECO:0000259" key="4">
    <source>
        <dbReference type="Pfam" id="PF25917"/>
    </source>
</evidence>
<dbReference type="Proteomes" id="UP001156882">
    <property type="component" value="Unassembled WGS sequence"/>
</dbReference>
<dbReference type="InterPro" id="IPR058637">
    <property type="entry name" value="YknX-like_C"/>
</dbReference>
<dbReference type="Pfam" id="PF25954">
    <property type="entry name" value="Beta-barrel_RND_2"/>
    <property type="match status" value="1"/>
</dbReference>
<dbReference type="InterPro" id="IPR058792">
    <property type="entry name" value="Beta-barrel_RND_2"/>
</dbReference>
<feature type="region of interest" description="Disordered" evidence="2">
    <location>
        <begin position="1"/>
        <end position="38"/>
    </location>
</feature>
<keyword evidence="3" id="KW-0472">Membrane</keyword>
<dbReference type="Gene3D" id="2.40.30.170">
    <property type="match status" value="1"/>
</dbReference>
<dbReference type="Pfam" id="PF25917">
    <property type="entry name" value="BSH_RND"/>
    <property type="match status" value="1"/>
</dbReference>
<feature type="domain" description="CusB-like beta-barrel" evidence="5">
    <location>
        <begin position="301"/>
        <end position="370"/>
    </location>
</feature>
<feature type="domain" description="YknX-like C-terminal permuted SH3-like" evidence="6">
    <location>
        <begin position="379"/>
        <end position="444"/>
    </location>
</feature>
<sequence>MSALEKQNRSDRDTVERRQGPGFEGDSGMPTIHQAGHGAGNHAYGAPIEHRRAPWYTTLAVWLVIIVITAGVLYAQRESIVALVNPPAQAVVVTKPPSITVTKATTGSITESVVVTGNLIAREEILVSPQIDGYAVDKINVEEGDRVTEGQVLAELSRTTIDTSLAQNEAQSARADAAIAQAQSSIAEASANKDQAVSAFARSQALVKSGNTTAETLDQREANAKMADARLEAAQHALTVAQADKKLADAQRSELMVRLDHTQIRAPASGIVSRRTARIGAVASAAGDPLFRIIRDGDVELEADVPETTLARMLPDMKAQVITASRKEPFTAHVRLVSPEVSPTTRLGRVRLAIDQAPGLTIGAFGRASVEIASHDGVLVPQSAVLYSEEGATVQVVKDDMVSTKTVTLGLRTESRAEIVKGVEAGDAIVATAGTFVRDGDKVTPVDAATTTAQAK</sequence>
<evidence type="ECO:0000256" key="3">
    <source>
        <dbReference type="SAM" id="Phobius"/>
    </source>
</evidence>
<keyword evidence="8" id="KW-1185">Reference proteome</keyword>
<dbReference type="InterPro" id="IPR058625">
    <property type="entry name" value="MdtA-like_BSH"/>
</dbReference>
<reference evidence="8" key="1">
    <citation type="journal article" date="2019" name="Int. J. Syst. Evol. Microbiol.">
        <title>The Global Catalogue of Microorganisms (GCM) 10K type strain sequencing project: providing services to taxonomists for standard genome sequencing and annotation.</title>
        <authorList>
            <consortium name="The Broad Institute Genomics Platform"/>
            <consortium name="The Broad Institute Genome Sequencing Center for Infectious Disease"/>
            <person name="Wu L."/>
            <person name="Ma J."/>
        </authorList>
    </citation>
    <scope>NUCLEOTIDE SEQUENCE [LARGE SCALE GENOMIC DNA]</scope>
    <source>
        <strain evidence="8">NBRC 101365</strain>
    </source>
</reference>
<dbReference type="PANTHER" id="PTHR30469:SF15">
    <property type="entry name" value="HLYD FAMILY OF SECRETION PROTEINS"/>
    <property type="match status" value="1"/>
</dbReference>
<accession>A0ABQ6CEJ1</accession>
<dbReference type="Gene3D" id="2.40.50.100">
    <property type="match status" value="1"/>
</dbReference>
<organism evidence="7 8">
    <name type="scientific">Labrys miyagiensis</name>
    <dbReference type="NCBI Taxonomy" id="346912"/>
    <lineage>
        <taxon>Bacteria</taxon>
        <taxon>Pseudomonadati</taxon>
        <taxon>Pseudomonadota</taxon>
        <taxon>Alphaproteobacteria</taxon>
        <taxon>Hyphomicrobiales</taxon>
        <taxon>Xanthobacteraceae</taxon>
        <taxon>Labrys</taxon>
    </lineage>
</organism>
<evidence type="ECO:0000313" key="7">
    <source>
        <dbReference type="EMBL" id="GLS18639.1"/>
    </source>
</evidence>
<evidence type="ECO:0000259" key="5">
    <source>
        <dbReference type="Pfam" id="PF25954"/>
    </source>
</evidence>
<dbReference type="Pfam" id="PF25989">
    <property type="entry name" value="YknX_C"/>
    <property type="match status" value="1"/>
</dbReference>
<evidence type="ECO:0000313" key="8">
    <source>
        <dbReference type="Proteomes" id="UP001156882"/>
    </source>
</evidence>
<keyword evidence="3" id="KW-1133">Transmembrane helix</keyword>
<evidence type="ECO:0000259" key="6">
    <source>
        <dbReference type="Pfam" id="PF25989"/>
    </source>
</evidence>